<dbReference type="PANTHER" id="PTHR35317">
    <property type="entry name" value="OS04G0629600 PROTEIN"/>
    <property type="match status" value="1"/>
</dbReference>
<dbReference type="Proteomes" id="UP000288805">
    <property type="component" value="Unassembled WGS sequence"/>
</dbReference>
<comment type="caution">
    <text evidence="1">The sequence shown here is derived from an EMBL/GenBank/DDBJ whole genome shotgun (WGS) entry which is preliminary data.</text>
</comment>
<accession>A0A438FLG8</accession>
<evidence type="ECO:0000313" key="1">
    <source>
        <dbReference type="EMBL" id="RVW60858.1"/>
    </source>
</evidence>
<organism evidence="1 2">
    <name type="scientific">Vitis vinifera</name>
    <name type="common">Grape</name>
    <dbReference type="NCBI Taxonomy" id="29760"/>
    <lineage>
        <taxon>Eukaryota</taxon>
        <taxon>Viridiplantae</taxon>
        <taxon>Streptophyta</taxon>
        <taxon>Embryophyta</taxon>
        <taxon>Tracheophyta</taxon>
        <taxon>Spermatophyta</taxon>
        <taxon>Magnoliopsida</taxon>
        <taxon>eudicotyledons</taxon>
        <taxon>Gunneridae</taxon>
        <taxon>Pentapetalae</taxon>
        <taxon>rosids</taxon>
        <taxon>Vitales</taxon>
        <taxon>Vitaceae</taxon>
        <taxon>Viteae</taxon>
        <taxon>Vitis</taxon>
    </lineage>
</organism>
<protein>
    <recommendedName>
        <fullName evidence="3">Retrovirus-related Pol polyprotein from transposon TNT 1-94</fullName>
    </recommendedName>
</protein>
<proteinExistence type="predicted"/>
<name>A0A438FLG8_VITVI</name>
<dbReference type="AlphaFoldDB" id="A0A438FLG8"/>
<evidence type="ECO:0000313" key="2">
    <source>
        <dbReference type="Proteomes" id="UP000288805"/>
    </source>
</evidence>
<evidence type="ECO:0008006" key="3">
    <source>
        <dbReference type="Google" id="ProtNLM"/>
    </source>
</evidence>
<dbReference type="EMBL" id="QGNW01000846">
    <property type="protein sequence ID" value="RVW60858.1"/>
    <property type="molecule type" value="Genomic_DNA"/>
</dbReference>
<dbReference type="Pfam" id="PF14223">
    <property type="entry name" value="Retrotran_gag_2"/>
    <property type="match status" value="1"/>
</dbReference>
<gene>
    <name evidence="1" type="ORF">CK203_033490</name>
</gene>
<sequence length="136" mass="15543">MIVENNIKSTIPKTKSAKEHMKFVEERSQSDFVDKSSTGTLMGTLTTMKFDDSCTMHEHVTEMINIVAKLKSMGMEVNENFLVQFIINSLPSQYAPFQMGYNTIKDKWNVHELHNMLIQEEASLKKQGDHSINLMG</sequence>
<reference evidence="1 2" key="1">
    <citation type="journal article" date="2018" name="PLoS Genet.">
        <title>Population sequencing reveals clonal diversity and ancestral inbreeding in the grapevine cultivar Chardonnay.</title>
        <authorList>
            <person name="Roach M.J."/>
            <person name="Johnson D.L."/>
            <person name="Bohlmann J."/>
            <person name="van Vuuren H.J."/>
            <person name="Jones S.J."/>
            <person name="Pretorius I.S."/>
            <person name="Schmidt S.A."/>
            <person name="Borneman A.R."/>
        </authorList>
    </citation>
    <scope>NUCLEOTIDE SEQUENCE [LARGE SCALE GENOMIC DNA]</scope>
    <source>
        <strain evidence="2">cv. Chardonnay</strain>
        <tissue evidence="1">Leaf</tissue>
    </source>
</reference>
<dbReference type="PANTHER" id="PTHR35317:SF10">
    <property type="entry name" value="RNA-DIRECTED DNA POLYMERASE"/>
    <property type="match status" value="1"/>
</dbReference>